<comment type="caution">
    <text evidence="1">The sequence shown here is derived from an EMBL/GenBank/DDBJ whole genome shotgun (WGS) entry which is preliminary data.</text>
</comment>
<sequence>MIRPVWMLLVLWLPLAAYSSDVPLSALGELQLAYTPVTGVTEVPGPAVRAQVMHRTGSQYSIQLPRDVRRARYLVRNGEQVVAGQPFVVLEGPEIHHFLLEFEAMDRRYRSAEARYERNRASYEQQALAEEQWVAIVDTYLALQLEYEHMRHFMELVDPPQDDVESITLHTPISGFIEYDHRQTALLAGDDVAGFVAPDDLRLQLLVPMQNADRLSGVQLAGCRLDIDELEGVARGFSLVAWSEAIHASCGVQLNRIVSATPLYRQDAYLLPRSAVFTWQEQAHVLLRGEGVLQLAPVSLLQPVGDDYAVTSDTALAGRAVLSRSVSAVQGVLMGLGGE</sequence>
<dbReference type="EMBL" id="DMND01000082">
    <property type="protein sequence ID" value="HAN27235.1"/>
    <property type="molecule type" value="Genomic_DNA"/>
</dbReference>
<protein>
    <recommendedName>
        <fullName evidence="3">RND efflux pump membrane fusion protein barrel-sandwich domain-containing protein</fullName>
    </recommendedName>
</protein>
<organism evidence="1 2">
    <name type="scientific">Haliea salexigens</name>
    <dbReference type="NCBI Taxonomy" id="287487"/>
    <lineage>
        <taxon>Bacteria</taxon>
        <taxon>Pseudomonadati</taxon>
        <taxon>Pseudomonadota</taxon>
        <taxon>Gammaproteobacteria</taxon>
        <taxon>Cellvibrionales</taxon>
        <taxon>Halieaceae</taxon>
        <taxon>Haliea</taxon>
    </lineage>
</organism>
<gene>
    <name evidence="1" type="ORF">DCP75_05850</name>
</gene>
<evidence type="ECO:0000313" key="1">
    <source>
        <dbReference type="EMBL" id="HAN27235.1"/>
    </source>
</evidence>
<reference evidence="1 2" key="1">
    <citation type="journal article" date="2018" name="Nat. Biotechnol.">
        <title>A standardized bacterial taxonomy based on genome phylogeny substantially revises the tree of life.</title>
        <authorList>
            <person name="Parks D.H."/>
            <person name="Chuvochina M."/>
            <person name="Waite D.W."/>
            <person name="Rinke C."/>
            <person name="Skarshewski A."/>
            <person name="Chaumeil P.A."/>
            <person name="Hugenholtz P."/>
        </authorList>
    </citation>
    <scope>NUCLEOTIDE SEQUENCE [LARGE SCALE GENOMIC DNA]</scope>
    <source>
        <strain evidence="1">UBA9158</strain>
    </source>
</reference>
<evidence type="ECO:0000313" key="2">
    <source>
        <dbReference type="Proteomes" id="UP000259273"/>
    </source>
</evidence>
<proteinExistence type="predicted"/>
<name>A0A3C1KKS5_9GAMM</name>
<dbReference type="STRING" id="1121937.GCA_000423125_02117"/>
<dbReference type="AlphaFoldDB" id="A0A3C1KKS5"/>
<accession>A0A3C1KKS5</accession>
<dbReference type="Proteomes" id="UP000259273">
    <property type="component" value="Unassembled WGS sequence"/>
</dbReference>
<evidence type="ECO:0008006" key="3">
    <source>
        <dbReference type="Google" id="ProtNLM"/>
    </source>
</evidence>